<accession>A0ABW6CYR8</accession>
<protein>
    <submittedName>
        <fullName evidence="9">MFS transporter</fullName>
    </submittedName>
</protein>
<keyword evidence="4 7" id="KW-0812">Transmembrane</keyword>
<dbReference type="PANTHER" id="PTHR23517">
    <property type="entry name" value="RESISTANCE PROTEIN MDTM, PUTATIVE-RELATED-RELATED"/>
    <property type="match status" value="1"/>
</dbReference>
<evidence type="ECO:0000313" key="9">
    <source>
        <dbReference type="EMBL" id="MFD3276095.1"/>
    </source>
</evidence>
<evidence type="ECO:0000256" key="2">
    <source>
        <dbReference type="ARBA" id="ARBA00022448"/>
    </source>
</evidence>
<evidence type="ECO:0000256" key="5">
    <source>
        <dbReference type="ARBA" id="ARBA00022989"/>
    </source>
</evidence>
<dbReference type="Pfam" id="PF07690">
    <property type="entry name" value="MFS_1"/>
    <property type="match status" value="2"/>
</dbReference>
<name>A0ABW6CYR8_9BACT</name>
<comment type="subcellular location">
    <subcellularLocation>
        <location evidence="1">Cell membrane</location>
        <topology evidence="1">Multi-pass membrane protein</topology>
    </subcellularLocation>
</comment>
<dbReference type="InterPro" id="IPR020846">
    <property type="entry name" value="MFS_dom"/>
</dbReference>
<dbReference type="InterPro" id="IPR050171">
    <property type="entry name" value="MFS_Transporters"/>
</dbReference>
<keyword evidence="6 7" id="KW-0472">Membrane</keyword>
<evidence type="ECO:0000256" key="1">
    <source>
        <dbReference type="ARBA" id="ARBA00004651"/>
    </source>
</evidence>
<sequence>MSGISTHLGLRNNWKQFGLLVLINAFVGGMVGLERSILPSFASQSFGMDSHAVLFSFIVVFGISKAIANYYAGHFANQIGRRNLLILGWFIAVPIPFIFMWAPSWNWIVGANVLLGFNQGLAWSSTVTMKIDLVGDRNRGLAMGINEFAGYLSVGMVAFLTAWIASTYGIQPYPFYLGLGFVGLGLLLSIFFVHDTRGHVSAASQQSLMPRLASIFQDTTWRNPNLGAITQAGLVNNLNDGMIWGVFPVLLIAKGFTLAEIGIITAIYPMVWGISQLGTGKLSDMFCHKDLLIYGMLLQALAMFGLLFAQVFWQFIGLSVLLGLGTALVYPTFMVAIAANTHPLDRAKSFGVFRLWRDLGYAVGALITGFLMVYFPVWVSIFFIALLTMFSAGIVKIRMRGCDSRVNR</sequence>
<feature type="transmembrane region" description="Helical" evidence="7">
    <location>
        <begin position="53"/>
        <end position="72"/>
    </location>
</feature>
<evidence type="ECO:0000259" key="8">
    <source>
        <dbReference type="PROSITE" id="PS50850"/>
    </source>
</evidence>
<feature type="transmembrane region" description="Helical" evidence="7">
    <location>
        <begin position="320"/>
        <end position="339"/>
    </location>
</feature>
<keyword evidence="3" id="KW-1003">Cell membrane</keyword>
<evidence type="ECO:0000256" key="7">
    <source>
        <dbReference type="SAM" id="Phobius"/>
    </source>
</evidence>
<reference evidence="9 10" key="1">
    <citation type="submission" date="2024-03" db="EMBL/GenBank/DDBJ databases">
        <title>Aquirufa genome sequencing.</title>
        <authorList>
            <person name="Pitt A."/>
            <person name="Hahn M.W."/>
        </authorList>
    </citation>
    <scope>NUCLEOTIDE SEQUENCE [LARGE SCALE GENOMIC DNA]</scope>
    <source>
        <strain evidence="9 10">PLAD-142S6K</strain>
    </source>
</reference>
<feature type="domain" description="Major facilitator superfamily (MFS) profile" evidence="8">
    <location>
        <begin position="1"/>
        <end position="197"/>
    </location>
</feature>
<keyword evidence="10" id="KW-1185">Reference proteome</keyword>
<feature type="transmembrane region" description="Helical" evidence="7">
    <location>
        <begin position="17"/>
        <end position="33"/>
    </location>
</feature>
<evidence type="ECO:0000313" key="10">
    <source>
        <dbReference type="Proteomes" id="UP001598114"/>
    </source>
</evidence>
<dbReference type="Gene3D" id="1.20.1250.20">
    <property type="entry name" value="MFS general substrate transporter like domains"/>
    <property type="match status" value="2"/>
</dbReference>
<dbReference type="RefSeq" id="WP_377976604.1">
    <property type="nucleotide sequence ID" value="NZ_JBBKYA010000003.1"/>
</dbReference>
<feature type="transmembrane region" description="Helical" evidence="7">
    <location>
        <begin position="108"/>
        <end position="127"/>
    </location>
</feature>
<feature type="transmembrane region" description="Helical" evidence="7">
    <location>
        <begin position="246"/>
        <end position="271"/>
    </location>
</feature>
<feature type="transmembrane region" description="Helical" evidence="7">
    <location>
        <begin position="84"/>
        <end position="102"/>
    </location>
</feature>
<evidence type="ECO:0000256" key="3">
    <source>
        <dbReference type="ARBA" id="ARBA00022475"/>
    </source>
</evidence>
<feature type="domain" description="Major facilitator superfamily (MFS) profile" evidence="8">
    <location>
        <begin position="225"/>
        <end position="408"/>
    </location>
</feature>
<dbReference type="InterPro" id="IPR036259">
    <property type="entry name" value="MFS_trans_sf"/>
</dbReference>
<feature type="transmembrane region" description="Helical" evidence="7">
    <location>
        <begin position="148"/>
        <end position="169"/>
    </location>
</feature>
<dbReference type="SUPFAM" id="SSF103473">
    <property type="entry name" value="MFS general substrate transporter"/>
    <property type="match status" value="1"/>
</dbReference>
<feature type="transmembrane region" description="Helical" evidence="7">
    <location>
        <begin position="175"/>
        <end position="193"/>
    </location>
</feature>
<dbReference type="PROSITE" id="PS50850">
    <property type="entry name" value="MFS"/>
    <property type="match status" value="2"/>
</dbReference>
<evidence type="ECO:0000256" key="6">
    <source>
        <dbReference type="ARBA" id="ARBA00023136"/>
    </source>
</evidence>
<dbReference type="EMBL" id="JBBKYA010000003">
    <property type="protein sequence ID" value="MFD3276095.1"/>
    <property type="molecule type" value="Genomic_DNA"/>
</dbReference>
<feature type="transmembrane region" description="Helical" evidence="7">
    <location>
        <begin position="359"/>
        <end position="390"/>
    </location>
</feature>
<organism evidence="9 10">
    <name type="scientific">Aquirufa echingensis</name>
    <dbReference type="NCBI Taxonomy" id="3096516"/>
    <lineage>
        <taxon>Bacteria</taxon>
        <taxon>Pseudomonadati</taxon>
        <taxon>Bacteroidota</taxon>
        <taxon>Cytophagia</taxon>
        <taxon>Cytophagales</taxon>
        <taxon>Flectobacillaceae</taxon>
        <taxon>Aquirufa</taxon>
    </lineage>
</organism>
<comment type="caution">
    <text evidence="9">The sequence shown here is derived from an EMBL/GenBank/DDBJ whole genome shotgun (WGS) entry which is preliminary data.</text>
</comment>
<dbReference type="PANTHER" id="PTHR23517:SF3">
    <property type="entry name" value="INTEGRAL MEMBRANE TRANSPORT PROTEIN"/>
    <property type="match status" value="1"/>
</dbReference>
<evidence type="ECO:0000256" key="4">
    <source>
        <dbReference type="ARBA" id="ARBA00022692"/>
    </source>
</evidence>
<gene>
    <name evidence="9" type="ORF">SKC38_07645</name>
</gene>
<feature type="transmembrane region" description="Helical" evidence="7">
    <location>
        <begin position="291"/>
        <end position="313"/>
    </location>
</feature>
<keyword evidence="2" id="KW-0813">Transport</keyword>
<dbReference type="InterPro" id="IPR011701">
    <property type="entry name" value="MFS"/>
</dbReference>
<keyword evidence="5 7" id="KW-1133">Transmembrane helix</keyword>
<dbReference type="Proteomes" id="UP001598114">
    <property type="component" value="Unassembled WGS sequence"/>
</dbReference>
<proteinExistence type="predicted"/>